<dbReference type="KEGG" id="aarg:Aargi30884_05670"/>
<organism evidence="5 6">
    <name type="scientific">Amedibacterium intestinale</name>
    <dbReference type="NCBI Taxonomy" id="2583452"/>
    <lineage>
        <taxon>Bacteria</taxon>
        <taxon>Bacillati</taxon>
        <taxon>Bacillota</taxon>
        <taxon>Erysipelotrichia</taxon>
        <taxon>Erysipelotrichales</taxon>
        <taxon>Erysipelotrichaceae</taxon>
        <taxon>Amedibacterium</taxon>
    </lineage>
</organism>
<dbReference type="RefSeq" id="WP_118277639.1">
    <property type="nucleotide sequence ID" value="NZ_AP019695.1"/>
</dbReference>
<evidence type="ECO:0000313" key="6">
    <source>
        <dbReference type="Proteomes" id="UP000464754"/>
    </source>
</evidence>
<feature type="domain" description="HTH lysR-type" evidence="4">
    <location>
        <begin position="1"/>
        <end position="58"/>
    </location>
</feature>
<dbReference type="InterPro" id="IPR000847">
    <property type="entry name" value="LysR_HTH_N"/>
</dbReference>
<dbReference type="Gene3D" id="1.10.10.10">
    <property type="entry name" value="Winged helix-like DNA-binding domain superfamily/Winged helix DNA-binding domain"/>
    <property type="match status" value="1"/>
</dbReference>
<evidence type="ECO:0000259" key="4">
    <source>
        <dbReference type="PROSITE" id="PS50931"/>
    </source>
</evidence>
<dbReference type="PANTHER" id="PTHR30126">
    <property type="entry name" value="HTH-TYPE TRANSCRIPTIONAL REGULATOR"/>
    <property type="match status" value="1"/>
</dbReference>
<evidence type="ECO:0000313" key="5">
    <source>
        <dbReference type="EMBL" id="BBK21664.1"/>
    </source>
</evidence>
<evidence type="ECO:0000256" key="2">
    <source>
        <dbReference type="ARBA" id="ARBA00023015"/>
    </source>
</evidence>
<dbReference type="Pfam" id="PF00126">
    <property type="entry name" value="HTH_1"/>
    <property type="match status" value="1"/>
</dbReference>
<dbReference type="EMBL" id="AP019695">
    <property type="protein sequence ID" value="BBK21664.1"/>
    <property type="molecule type" value="Genomic_DNA"/>
</dbReference>
<evidence type="ECO:0000256" key="1">
    <source>
        <dbReference type="ARBA" id="ARBA00009437"/>
    </source>
</evidence>
<keyword evidence="2" id="KW-0805">Transcription regulation</keyword>
<dbReference type="AlphaFoldDB" id="A0A6N4TGS5"/>
<protein>
    <submittedName>
        <fullName evidence="5">LysR family transcriptional regulator</fullName>
    </submittedName>
</protein>
<keyword evidence="3" id="KW-0804">Transcription</keyword>
<dbReference type="SUPFAM" id="SSF46785">
    <property type="entry name" value="Winged helix' DNA-binding domain"/>
    <property type="match status" value="1"/>
</dbReference>
<dbReference type="GO" id="GO:0000976">
    <property type="term" value="F:transcription cis-regulatory region binding"/>
    <property type="evidence" value="ECO:0007669"/>
    <property type="project" value="TreeGrafter"/>
</dbReference>
<name>A0A6N4TGS5_9FIRM</name>
<dbReference type="PANTHER" id="PTHR30126:SF64">
    <property type="entry name" value="HTH-TYPE TRANSCRIPTIONAL REGULATOR CITR"/>
    <property type="match status" value="1"/>
</dbReference>
<dbReference type="InterPro" id="IPR036388">
    <property type="entry name" value="WH-like_DNA-bd_sf"/>
</dbReference>
<comment type="similarity">
    <text evidence="1">Belongs to the LysR transcriptional regulatory family.</text>
</comment>
<dbReference type="Proteomes" id="UP000464754">
    <property type="component" value="Chromosome"/>
</dbReference>
<sequence length="300" mass="34995">MYNHLLDTFIIVAKCGSFQKASEKLFISSTSIMKQMNKLEHDLQVRLFKRTSKGIELTMQGEYIYKESQKIMHLSNTILKEAKKLSNETTIKIKIGSSELFPSKLLSNIWNIVQSEWPNFDLEFISFEDSRQGQHNAFSQLGDKFTFFVGTYLSTFLGTRYNAMELVKLPLCIGVPIHHKLQNKKVLAISDLYNQEIIMLKNGVSQYLDDARIELQKHKEITIIDVDEYDINTFNLCIKRNCVIITSPNWIDIHPMIKTIKLNWDYKVPFGIIYSTKPSKETLRFLKIIFEVYQTHPCFE</sequence>
<accession>A0A6N4TGS5</accession>
<dbReference type="PROSITE" id="PS50931">
    <property type="entry name" value="HTH_LYSR"/>
    <property type="match status" value="1"/>
</dbReference>
<keyword evidence="6" id="KW-1185">Reference proteome</keyword>
<dbReference type="InterPro" id="IPR036390">
    <property type="entry name" value="WH_DNA-bd_sf"/>
</dbReference>
<proteinExistence type="inferred from homology"/>
<dbReference type="GO" id="GO:0003700">
    <property type="term" value="F:DNA-binding transcription factor activity"/>
    <property type="evidence" value="ECO:0007669"/>
    <property type="project" value="InterPro"/>
</dbReference>
<reference evidence="6" key="1">
    <citation type="submission" date="2019-05" db="EMBL/GenBank/DDBJ databases">
        <title>Complete genome sequencing of Absiella argi strain JCM 30884.</title>
        <authorList>
            <person name="Sakamoto M."/>
            <person name="Murakami T."/>
            <person name="Mori H."/>
        </authorList>
    </citation>
    <scope>NUCLEOTIDE SEQUENCE [LARGE SCALE GENOMIC DNA]</scope>
    <source>
        <strain evidence="6">JCM 30884</strain>
    </source>
</reference>
<evidence type="ECO:0000256" key="3">
    <source>
        <dbReference type="ARBA" id="ARBA00023163"/>
    </source>
</evidence>
<gene>
    <name evidence="5" type="ORF">Aargi30884_05670</name>
</gene>